<protein>
    <recommendedName>
        <fullName evidence="3">histidine kinase</fullName>
        <ecNumber evidence="3">2.7.13.3</ecNumber>
    </recommendedName>
</protein>
<name>A0A1H7LZX4_9BACT</name>
<feature type="domain" description="Histidine kinase" evidence="16">
    <location>
        <begin position="380"/>
        <end position="598"/>
    </location>
</feature>
<evidence type="ECO:0000256" key="14">
    <source>
        <dbReference type="PROSITE-ProRule" id="PRU00169"/>
    </source>
</evidence>
<dbReference type="RefSeq" id="WP_089907884.1">
    <property type="nucleotide sequence ID" value="NZ_FOBB01000001.1"/>
</dbReference>
<evidence type="ECO:0000256" key="5">
    <source>
        <dbReference type="ARBA" id="ARBA00022519"/>
    </source>
</evidence>
<dbReference type="Pfam" id="PF02518">
    <property type="entry name" value="HATPase_c"/>
    <property type="match status" value="1"/>
</dbReference>
<evidence type="ECO:0000256" key="8">
    <source>
        <dbReference type="ARBA" id="ARBA00022692"/>
    </source>
</evidence>
<dbReference type="PROSITE" id="PS50109">
    <property type="entry name" value="HIS_KIN"/>
    <property type="match status" value="1"/>
</dbReference>
<dbReference type="STRING" id="573321.SAMN04488505_1011371"/>
<evidence type="ECO:0000313" key="20">
    <source>
        <dbReference type="Proteomes" id="UP000198984"/>
    </source>
</evidence>
<dbReference type="Gene3D" id="3.40.50.2300">
    <property type="match status" value="1"/>
</dbReference>
<feature type="domain" description="HPt" evidence="18">
    <location>
        <begin position="767"/>
        <end position="862"/>
    </location>
</feature>
<keyword evidence="9 19" id="KW-0418">Kinase</keyword>
<evidence type="ECO:0000256" key="9">
    <source>
        <dbReference type="ARBA" id="ARBA00022777"/>
    </source>
</evidence>
<dbReference type="CDD" id="cd17546">
    <property type="entry name" value="REC_hyHK_CKI1_RcsC-like"/>
    <property type="match status" value="1"/>
</dbReference>
<dbReference type="SMART" id="SM00448">
    <property type="entry name" value="REC"/>
    <property type="match status" value="1"/>
</dbReference>
<keyword evidence="5" id="KW-0997">Cell inner membrane</keyword>
<evidence type="ECO:0000256" key="10">
    <source>
        <dbReference type="ARBA" id="ARBA00022840"/>
    </source>
</evidence>
<evidence type="ECO:0000256" key="6">
    <source>
        <dbReference type="ARBA" id="ARBA00022553"/>
    </source>
</evidence>
<dbReference type="Gene3D" id="1.10.287.130">
    <property type="match status" value="1"/>
</dbReference>
<evidence type="ECO:0000259" key="17">
    <source>
        <dbReference type="PROSITE" id="PS50110"/>
    </source>
</evidence>
<dbReference type="InterPro" id="IPR004358">
    <property type="entry name" value="Sig_transdc_His_kin-like_C"/>
</dbReference>
<dbReference type="SUPFAM" id="SSF52172">
    <property type="entry name" value="CheY-like"/>
    <property type="match status" value="1"/>
</dbReference>
<dbReference type="InterPro" id="IPR008207">
    <property type="entry name" value="Sig_transdc_His_kin_Hpt_dom"/>
</dbReference>
<dbReference type="SMART" id="SM00387">
    <property type="entry name" value="HATPase_c"/>
    <property type="match status" value="1"/>
</dbReference>
<dbReference type="PRINTS" id="PR00344">
    <property type="entry name" value="BCTRLSENSOR"/>
</dbReference>
<keyword evidence="7" id="KW-0808">Transferase</keyword>
<evidence type="ECO:0000256" key="11">
    <source>
        <dbReference type="ARBA" id="ARBA00022989"/>
    </source>
</evidence>
<dbReference type="CDD" id="cd00082">
    <property type="entry name" value="HisKA"/>
    <property type="match status" value="1"/>
</dbReference>
<dbReference type="PANTHER" id="PTHR43047:SF64">
    <property type="entry name" value="HISTIDINE KINASE CONTAINING CHEY-HOMOLOGOUS RECEIVER DOMAIN AND PAS DOMAIN-RELATED"/>
    <property type="match status" value="1"/>
</dbReference>
<dbReference type="FunFam" id="3.30.565.10:FF:000010">
    <property type="entry name" value="Sensor histidine kinase RcsC"/>
    <property type="match status" value="1"/>
</dbReference>
<dbReference type="SUPFAM" id="SSF55874">
    <property type="entry name" value="ATPase domain of HSP90 chaperone/DNA topoisomerase II/histidine kinase"/>
    <property type="match status" value="1"/>
</dbReference>
<keyword evidence="8 15" id="KW-0812">Transmembrane</keyword>
<keyword evidence="11 15" id="KW-1133">Transmembrane helix</keyword>
<proteinExistence type="predicted"/>
<dbReference type="Proteomes" id="UP000198984">
    <property type="component" value="Unassembled WGS sequence"/>
</dbReference>
<evidence type="ECO:0000256" key="7">
    <source>
        <dbReference type="ARBA" id="ARBA00022679"/>
    </source>
</evidence>
<evidence type="ECO:0000256" key="15">
    <source>
        <dbReference type="SAM" id="Phobius"/>
    </source>
</evidence>
<dbReference type="Gene3D" id="3.30.565.10">
    <property type="entry name" value="Histidine kinase-like ATPase, C-terminal domain"/>
    <property type="match status" value="1"/>
</dbReference>
<dbReference type="OrthoDB" id="9797097at2"/>
<feature type="domain" description="Response regulatory" evidence="17">
    <location>
        <begin position="620"/>
        <end position="736"/>
    </location>
</feature>
<dbReference type="InterPro" id="IPR003661">
    <property type="entry name" value="HisK_dim/P_dom"/>
</dbReference>
<evidence type="ECO:0000256" key="13">
    <source>
        <dbReference type="PROSITE-ProRule" id="PRU00110"/>
    </source>
</evidence>
<dbReference type="PANTHER" id="PTHR43047">
    <property type="entry name" value="TWO-COMPONENT HISTIDINE PROTEIN KINASE"/>
    <property type="match status" value="1"/>
</dbReference>
<dbReference type="InterPro" id="IPR005467">
    <property type="entry name" value="His_kinase_dom"/>
</dbReference>
<evidence type="ECO:0000256" key="1">
    <source>
        <dbReference type="ARBA" id="ARBA00000085"/>
    </source>
</evidence>
<dbReference type="SUPFAM" id="SSF47226">
    <property type="entry name" value="Histidine-containing phosphotransfer domain, HPT domain"/>
    <property type="match status" value="1"/>
</dbReference>
<gene>
    <name evidence="19" type="ORF">SAMN04488505_1011371</name>
</gene>
<keyword evidence="20" id="KW-1185">Reference proteome</keyword>
<dbReference type="EC" id="2.7.13.3" evidence="3"/>
<dbReference type="Pfam" id="PF00512">
    <property type="entry name" value="HisKA"/>
    <property type="match status" value="1"/>
</dbReference>
<dbReference type="InterPro" id="IPR036641">
    <property type="entry name" value="HPT_dom_sf"/>
</dbReference>
<dbReference type="CDD" id="cd16922">
    <property type="entry name" value="HATPase_EvgS-ArcB-TorS-like"/>
    <property type="match status" value="1"/>
</dbReference>
<dbReference type="Gene3D" id="1.20.120.160">
    <property type="entry name" value="HPT domain"/>
    <property type="match status" value="1"/>
</dbReference>
<keyword evidence="10" id="KW-0067">ATP-binding</keyword>
<dbReference type="GO" id="GO:0000155">
    <property type="term" value="F:phosphorelay sensor kinase activity"/>
    <property type="evidence" value="ECO:0007669"/>
    <property type="project" value="InterPro"/>
</dbReference>
<dbReference type="InterPro" id="IPR036097">
    <property type="entry name" value="HisK_dim/P_sf"/>
</dbReference>
<evidence type="ECO:0000259" key="18">
    <source>
        <dbReference type="PROSITE" id="PS50894"/>
    </source>
</evidence>
<evidence type="ECO:0000259" key="16">
    <source>
        <dbReference type="PROSITE" id="PS50109"/>
    </source>
</evidence>
<evidence type="ECO:0000256" key="12">
    <source>
        <dbReference type="ARBA" id="ARBA00023136"/>
    </source>
</evidence>
<keyword evidence="12 15" id="KW-0472">Membrane</keyword>
<sequence>MNYPGNSSFTRSVKGKVVIAFLAGCIALGLAWVVSRTAFREMLRTVKSLSEPNEKLRIVNTLFRDITQLDQLQKRQALLKANSYKSFLDESKMLRVAMDSLLLLYSDNPAQRQRVDSMKHLLLERDKLFLNYLQVRQGLVNNNDLTKQIQTLSELILNSAPQIDSTVITTEKKISTTFIYPSDSAAAAAEKAEEEAPPVKSGFFSRLFGRKKPEAPPAAEQEAEVAPTSQAPTRMVKEEVNVKIDTLALAKQDSIMWEVEKAMQDYEKERRLQSSRFVNREIELANASSVLTSQMLSILQEVEKEVVKQEEQNNHQARNVVSTSVWRISIIMCVFLLLMAILVYLILTDITKSNAYRQQLEIAKEEAEYHGAAKQRFLANMSHEIRTPLQSIIGYADLLRQQDKPSKKHLEAIFHSSEHLLHIVNEVLDYSRIISGKFTFERRDFDLRQLLDEVMAVIRPQAEKKALALVLNNTLHSGVFVNGDPFRLKQLLYNLMGNAVKFTDEGLVTLTVEGAPSTEDNMQLLTFTVADTGKGIAEKDVQRIFNQFEQAGDSSHQNGTGLGLSIVKALTEAQNGSIEVTSEPGVGSRFAVQLPFAMAATHHALPNTEAVHFHGHYEGKVWVVDDDPFILHLCASIFEKHAIPHICFHLPEAMLEMPWDDNVTLILADMRMPGLNGAELCRRLRRYIPETVKIYALTAQALPEEREAVLQEGGFDGLLMKPFRESELLSLLDEQYVPEADNEDYESESEEDNEIDLAALEKLTFGDKTMIQKILERFSNDNRYDLDQLCMAAKGEDMEQVSLLLHRMAGRTAQIGAGELAARFRMLEIALQQNTVLPGDAVAQVDELSVGMKALLYKVDSLFIPQSDTSPSFYKASFDQY</sequence>
<evidence type="ECO:0000256" key="4">
    <source>
        <dbReference type="ARBA" id="ARBA00022475"/>
    </source>
</evidence>
<dbReference type="GO" id="GO:0005886">
    <property type="term" value="C:plasma membrane"/>
    <property type="evidence" value="ECO:0007669"/>
    <property type="project" value="UniProtKB-SubCell"/>
</dbReference>
<feature type="transmembrane region" description="Helical" evidence="15">
    <location>
        <begin position="17"/>
        <end position="34"/>
    </location>
</feature>
<evidence type="ECO:0000313" key="19">
    <source>
        <dbReference type="EMBL" id="SEL04422.1"/>
    </source>
</evidence>
<dbReference type="AlphaFoldDB" id="A0A1H7LZX4"/>
<keyword evidence="6 14" id="KW-0597">Phosphoprotein</keyword>
<organism evidence="19 20">
    <name type="scientific">Chitinophaga rupis</name>
    <dbReference type="NCBI Taxonomy" id="573321"/>
    <lineage>
        <taxon>Bacteria</taxon>
        <taxon>Pseudomonadati</taxon>
        <taxon>Bacteroidota</taxon>
        <taxon>Chitinophagia</taxon>
        <taxon>Chitinophagales</taxon>
        <taxon>Chitinophagaceae</taxon>
        <taxon>Chitinophaga</taxon>
    </lineage>
</organism>
<dbReference type="InterPro" id="IPR003594">
    <property type="entry name" value="HATPase_dom"/>
</dbReference>
<evidence type="ECO:0000256" key="3">
    <source>
        <dbReference type="ARBA" id="ARBA00012438"/>
    </source>
</evidence>
<comment type="subcellular location">
    <subcellularLocation>
        <location evidence="2">Cell inner membrane</location>
        <topology evidence="2">Multi-pass membrane protein</topology>
    </subcellularLocation>
</comment>
<dbReference type="Pfam" id="PF00072">
    <property type="entry name" value="Response_reg"/>
    <property type="match status" value="1"/>
</dbReference>
<dbReference type="SUPFAM" id="SSF47384">
    <property type="entry name" value="Homodimeric domain of signal transducing histidine kinase"/>
    <property type="match status" value="1"/>
</dbReference>
<dbReference type="SMART" id="SM00388">
    <property type="entry name" value="HisKA"/>
    <property type="match status" value="1"/>
</dbReference>
<dbReference type="EMBL" id="FOBB01000001">
    <property type="protein sequence ID" value="SEL04422.1"/>
    <property type="molecule type" value="Genomic_DNA"/>
</dbReference>
<dbReference type="InterPro" id="IPR001789">
    <property type="entry name" value="Sig_transdc_resp-reg_receiver"/>
</dbReference>
<keyword evidence="4" id="KW-1003">Cell membrane</keyword>
<feature type="modified residue" description="Phosphohistidine" evidence="13">
    <location>
        <position position="806"/>
    </location>
</feature>
<comment type="catalytic activity">
    <reaction evidence="1">
        <text>ATP + protein L-histidine = ADP + protein N-phospho-L-histidine.</text>
        <dbReference type="EC" id="2.7.13.3"/>
    </reaction>
</comment>
<reference evidence="19 20" key="1">
    <citation type="submission" date="2016-10" db="EMBL/GenBank/DDBJ databases">
        <authorList>
            <person name="de Groot N.N."/>
        </authorList>
    </citation>
    <scope>NUCLEOTIDE SEQUENCE [LARGE SCALE GENOMIC DNA]</scope>
    <source>
        <strain evidence="19 20">DSM 21039</strain>
    </source>
</reference>
<feature type="transmembrane region" description="Helical" evidence="15">
    <location>
        <begin position="325"/>
        <end position="347"/>
    </location>
</feature>
<feature type="modified residue" description="4-aspartylphosphate" evidence="14">
    <location>
        <position position="669"/>
    </location>
</feature>
<dbReference type="PROSITE" id="PS50110">
    <property type="entry name" value="RESPONSE_REGULATORY"/>
    <property type="match status" value="1"/>
</dbReference>
<dbReference type="PROSITE" id="PS50894">
    <property type="entry name" value="HPT"/>
    <property type="match status" value="1"/>
</dbReference>
<dbReference type="InterPro" id="IPR011006">
    <property type="entry name" value="CheY-like_superfamily"/>
</dbReference>
<evidence type="ECO:0000256" key="2">
    <source>
        <dbReference type="ARBA" id="ARBA00004429"/>
    </source>
</evidence>
<accession>A0A1H7LZX4</accession>
<keyword evidence="10" id="KW-0547">Nucleotide-binding</keyword>
<dbReference type="InterPro" id="IPR036890">
    <property type="entry name" value="HATPase_C_sf"/>
</dbReference>